<feature type="domain" description="Glycoside hydrolase family 20 catalytic" evidence="7">
    <location>
        <begin position="1"/>
        <end position="297"/>
    </location>
</feature>
<feature type="transmembrane region" description="Helical" evidence="6">
    <location>
        <begin position="391"/>
        <end position="412"/>
    </location>
</feature>
<dbReference type="InterPro" id="IPR015883">
    <property type="entry name" value="Glyco_hydro_20_cat"/>
</dbReference>
<dbReference type="SUPFAM" id="SSF51445">
    <property type="entry name" value="(Trans)glycosidases"/>
    <property type="match status" value="1"/>
</dbReference>
<dbReference type="PANTHER" id="PTHR22600:SF21">
    <property type="entry name" value="BETA-HEXOSAMINIDASE A"/>
    <property type="match status" value="1"/>
</dbReference>
<comment type="caution">
    <text evidence="8">The sequence shown here is derived from an EMBL/GenBank/DDBJ whole genome shotgun (WGS) entry which is preliminary data.</text>
</comment>
<accession>A0A504YHE3</accession>
<comment type="similarity">
    <text evidence="2">Belongs to the glycosyl hydrolase 20 family.</text>
</comment>
<evidence type="ECO:0000256" key="6">
    <source>
        <dbReference type="SAM" id="Phobius"/>
    </source>
</evidence>
<dbReference type="GO" id="GO:0004563">
    <property type="term" value="F:beta-N-acetylhexosaminidase activity"/>
    <property type="evidence" value="ECO:0007669"/>
    <property type="project" value="UniProtKB-EC"/>
</dbReference>
<keyword evidence="9" id="KW-1185">Reference proteome</keyword>
<gene>
    <name evidence="8" type="ORF">FGIG_08218</name>
</gene>
<feature type="transmembrane region" description="Helical" evidence="6">
    <location>
        <begin position="433"/>
        <end position="451"/>
    </location>
</feature>
<keyword evidence="6" id="KW-0472">Membrane</keyword>
<dbReference type="STRING" id="46835.A0A504YHE3"/>
<evidence type="ECO:0000256" key="1">
    <source>
        <dbReference type="ARBA" id="ARBA00001231"/>
    </source>
</evidence>
<dbReference type="InterPro" id="IPR025705">
    <property type="entry name" value="Beta_hexosaminidase_sua/sub"/>
</dbReference>
<dbReference type="PRINTS" id="PR00738">
    <property type="entry name" value="GLHYDRLASE20"/>
</dbReference>
<dbReference type="Gene3D" id="3.20.20.80">
    <property type="entry name" value="Glycosidases"/>
    <property type="match status" value="1"/>
</dbReference>
<evidence type="ECO:0000256" key="4">
    <source>
        <dbReference type="ARBA" id="ARBA00022801"/>
    </source>
</evidence>
<evidence type="ECO:0000256" key="3">
    <source>
        <dbReference type="ARBA" id="ARBA00012663"/>
    </source>
</evidence>
<dbReference type="GO" id="GO:0006689">
    <property type="term" value="P:ganglioside catabolic process"/>
    <property type="evidence" value="ECO:0007669"/>
    <property type="project" value="TreeGrafter"/>
</dbReference>
<dbReference type="InterPro" id="IPR017853">
    <property type="entry name" value="GH"/>
</dbReference>
<protein>
    <recommendedName>
        <fullName evidence="3">beta-N-acetylhexosaminidase</fullName>
        <ecNumber evidence="3">3.2.1.52</ecNumber>
    </recommendedName>
</protein>
<name>A0A504YHE3_FASGI</name>
<dbReference type="GO" id="GO:0016020">
    <property type="term" value="C:membrane"/>
    <property type="evidence" value="ECO:0007669"/>
    <property type="project" value="TreeGrafter"/>
</dbReference>
<evidence type="ECO:0000256" key="2">
    <source>
        <dbReference type="ARBA" id="ARBA00006285"/>
    </source>
</evidence>
<dbReference type="EC" id="3.2.1.52" evidence="3"/>
<dbReference type="GO" id="GO:0005764">
    <property type="term" value="C:lysosome"/>
    <property type="evidence" value="ECO:0007669"/>
    <property type="project" value="TreeGrafter"/>
</dbReference>
<keyword evidence="6" id="KW-0812">Transmembrane</keyword>
<dbReference type="OrthoDB" id="428480at2759"/>
<keyword evidence="4" id="KW-0378">Hydrolase</keyword>
<dbReference type="Proteomes" id="UP000316759">
    <property type="component" value="Unassembled WGS sequence"/>
</dbReference>
<evidence type="ECO:0000313" key="8">
    <source>
        <dbReference type="EMBL" id="TPP57340.1"/>
    </source>
</evidence>
<dbReference type="Pfam" id="PF00728">
    <property type="entry name" value="Glyco_hydro_20"/>
    <property type="match status" value="1"/>
</dbReference>
<proteinExistence type="inferred from homology"/>
<evidence type="ECO:0000256" key="5">
    <source>
        <dbReference type="PIRSR" id="PIRSR625705-1"/>
    </source>
</evidence>
<feature type="active site" description="Proton donor" evidence="5">
    <location>
        <position position="131"/>
    </location>
</feature>
<dbReference type="EMBL" id="SUNJ01013340">
    <property type="protein sequence ID" value="TPP57340.1"/>
    <property type="molecule type" value="Genomic_DNA"/>
</dbReference>
<organism evidence="8 9">
    <name type="scientific">Fasciola gigantica</name>
    <name type="common">Giant liver fluke</name>
    <dbReference type="NCBI Taxonomy" id="46835"/>
    <lineage>
        <taxon>Eukaryota</taxon>
        <taxon>Metazoa</taxon>
        <taxon>Spiralia</taxon>
        <taxon>Lophotrochozoa</taxon>
        <taxon>Platyhelminthes</taxon>
        <taxon>Trematoda</taxon>
        <taxon>Digenea</taxon>
        <taxon>Plagiorchiida</taxon>
        <taxon>Echinostomata</taxon>
        <taxon>Echinostomatoidea</taxon>
        <taxon>Fasciolidae</taxon>
        <taxon>Fasciola</taxon>
    </lineage>
</organism>
<comment type="catalytic activity">
    <reaction evidence="1">
        <text>Hydrolysis of terminal non-reducing N-acetyl-D-hexosamine residues in N-acetyl-beta-D-hexosaminides.</text>
        <dbReference type="EC" id="3.2.1.52"/>
    </reaction>
</comment>
<evidence type="ECO:0000259" key="7">
    <source>
        <dbReference type="Pfam" id="PF00728"/>
    </source>
</evidence>
<reference evidence="8 9" key="1">
    <citation type="submission" date="2019-04" db="EMBL/GenBank/DDBJ databases">
        <title>Annotation for the trematode Fasciola gigantica.</title>
        <authorList>
            <person name="Choi Y.-J."/>
        </authorList>
    </citation>
    <scope>NUCLEOTIDE SEQUENCE [LARGE SCALE GENOMIC DNA]</scope>
    <source>
        <strain evidence="8">Uganda_cow_1</strain>
    </source>
</reference>
<keyword evidence="6" id="KW-1133">Transmembrane helix</keyword>
<dbReference type="PANTHER" id="PTHR22600">
    <property type="entry name" value="BETA-HEXOSAMINIDASE"/>
    <property type="match status" value="1"/>
</dbReference>
<dbReference type="GO" id="GO:0030203">
    <property type="term" value="P:glycosaminoglycan metabolic process"/>
    <property type="evidence" value="ECO:0007669"/>
    <property type="project" value="TreeGrafter"/>
</dbReference>
<dbReference type="GO" id="GO:0005975">
    <property type="term" value="P:carbohydrate metabolic process"/>
    <property type="evidence" value="ECO:0007669"/>
    <property type="project" value="InterPro"/>
</dbReference>
<sequence length="452" mass="51403">MAFHKMNVFHWHMVDDQSYPYQSLKFRNLSGKGAYHSKQTYSPQDIKEVVEFGRLRGIRVIPEFDIPGHTRSLAYAKPEVLAQCLSEEENHITHFGPLNPLKNETYTFLSGLLSELFGLFKDEFVHLGGDEVENGCLSKDPDIDKSREEMNVRSFQAMHLYFWRNVQNLITRHSIENPEVERQIIVWEDALEYVAEAQKSVLLHVWKSDLSAALQQGFNVIFSTCWYLDLLWDVRKWPSYYLCDPFGDPNNPPLLPMQQKKVLGGEACMWSEFQYDDTILQKIWPVASAVSERLWSPSFVNNVETFSPRVEEMRCRLIERGVPAAVLNGPGSCPSSGVLSTFVHPADAGISPQDVANKVPDKLYLPLKSSWSAFSENKSVSANNLSTWYCLFYYVLGMLTGVVITCFLASCIKSSLMGSLGFSRSKVGLNRTGWLLLFVFLLGCLVLNRMFG</sequence>
<evidence type="ECO:0000313" key="9">
    <source>
        <dbReference type="Proteomes" id="UP000316759"/>
    </source>
</evidence>
<dbReference type="AlphaFoldDB" id="A0A504YHE3"/>